<dbReference type="PANTHER" id="PTHR31410">
    <property type="entry name" value="TRANSMEMBRANE PROTEIN 246"/>
    <property type="match status" value="1"/>
</dbReference>
<comment type="caution">
    <text evidence="2">The sequence shown here is derived from an EMBL/GenBank/DDBJ whole genome shotgun (WGS) entry which is preliminary data.</text>
</comment>
<dbReference type="AlphaFoldDB" id="A0A814D0Q4"/>
<dbReference type="InterPro" id="IPR029675">
    <property type="entry name" value="PGAP4"/>
</dbReference>
<keyword evidence="4" id="KW-1185">Reference proteome</keyword>
<dbReference type="Proteomes" id="UP000663832">
    <property type="component" value="Unassembled WGS sequence"/>
</dbReference>
<reference evidence="2" key="1">
    <citation type="submission" date="2021-02" db="EMBL/GenBank/DDBJ databases">
        <authorList>
            <person name="Nowell W R."/>
        </authorList>
    </citation>
    <scope>NUCLEOTIDE SEQUENCE</scope>
</reference>
<dbReference type="GO" id="GO:0006506">
    <property type="term" value="P:GPI anchor biosynthetic process"/>
    <property type="evidence" value="ECO:0007669"/>
    <property type="project" value="InterPro"/>
</dbReference>
<dbReference type="GO" id="GO:0016757">
    <property type="term" value="F:glycosyltransferase activity"/>
    <property type="evidence" value="ECO:0007669"/>
    <property type="project" value="InterPro"/>
</dbReference>
<keyword evidence="1" id="KW-1133">Transmembrane helix</keyword>
<feature type="transmembrane region" description="Helical" evidence="1">
    <location>
        <begin position="253"/>
        <end position="276"/>
    </location>
</feature>
<dbReference type="EMBL" id="CAJNOM010001841">
    <property type="protein sequence ID" value="CAF1620448.1"/>
    <property type="molecule type" value="Genomic_DNA"/>
</dbReference>
<dbReference type="OrthoDB" id="2016523at2759"/>
<accession>A0A814D0Q4</accession>
<evidence type="ECO:0000313" key="2">
    <source>
        <dbReference type="EMBL" id="CAF0948603.1"/>
    </source>
</evidence>
<dbReference type="GO" id="GO:0000139">
    <property type="term" value="C:Golgi membrane"/>
    <property type="evidence" value="ECO:0007669"/>
    <property type="project" value="InterPro"/>
</dbReference>
<dbReference type="Proteomes" id="UP000663877">
    <property type="component" value="Unassembled WGS sequence"/>
</dbReference>
<keyword evidence="1" id="KW-0812">Transmembrane</keyword>
<evidence type="ECO:0000313" key="3">
    <source>
        <dbReference type="EMBL" id="CAF1620448.1"/>
    </source>
</evidence>
<dbReference type="EMBL" id="CAJNOI010000051">
    <property type="protein sequence ID" value="CAF0948603.1"/>
    <property type="molecule type" value="Genomic_DNA"/>
</dbReference>
<dbReference type="PANTHER" id="PTHR31410:SF1">
    <property type="entry name" value="POST-GPI ATTACHMENT TO PROTEINS FACTOR 4"/>
    <property type="match status" value="1"/>
</dbReference>
<name>A0A814D0Q4_9BILA</name>
<evidence type="ECO:0000313" key="4">
    <source>
        <dbReference type="Proteomes" id="UP000663832"/>
    </source>
</evidence>
<keyword evidence="1" id="KW-0472">Membrane</keyword>
<evidence type="ECO:0000256" key="1">
    <source>
        <dbReference type="SAM" id="Phobius"/>
    </source>
</evidence>
<organism evidence="2 5">
    <name type="scientific">Adineta steineri</name>
    <dbReference type="NCBI Taxonomy" id="433720"/>
    <lineage>
        <taxon>Eukaryota</taxon>
        <taxon>Metazoa</taxon>
        <taxon>Spiralia</taxon>
        <taxon>Gnathifera</taxon>
        <taxon>Rotifera</taxon>
        <taxon>Eurotatoria</taxon>
        <taxon>Bdelloidea</taxon>
        <taxon>Adinetida</taxon>
        <taxon>Adinetidae</taxon>
        <taxon>Adineta</taxon>
    </lineage>
</organism>
<sequence length="393" mass="46422">MIFAYSYLINYRYTWYYRYNTNEEDLHIEMNQQFRHAEIYWNQLIRKQELNSNYNFTSDICTILITSPRNQHPTLHYTLSSLVSSMTHENKLKTKIFIYNSAIPPSLHKYAEQLSQAKLTFLEIINSSSIHFDFVHRNVKFNSQSDQWAFNEALDYLIALSICEKQNSSNILILQDDLIFTKNFFEKLRTTISNNDQHCSLIKLFQTDYWDGWERKDGPRLILFSLFISLLINLIFLLTDYKISLRFIRLNTNFFVTFLLFSFLWFLFILIILLSVNHQNLQFIYPSKHEIYIMQSSTAGALAQIYSSNVVKPLKLFLLKQINSNQSIPIDIQLNQFFEEYRSSFLQCHATPDLVDHIGVYSSNTNKNQGNFLVMKKSGTFENDQASLPLTFE</sequence>
<gene>
    <name evidence="2" type="ORF">BJG266_LOCUS13079</name>
    <name evidence="3" type="ORF">QVE165_LOCUS55580</name>
</gene>
<evidence type="ECO:0000313" key="5">
    <source>
        <dbReference type="Proteomes" id="UP000663877"/>
    </source>
</evidence>
<protein>
    <submittedName>
        <fullName evidence="2">Uncharacterized protein</fullName>
    </submittedName>
</protein>
<proteinExistence type="predicted"/>
<feature type="transmembrane region" description="Helical" evidence="1">
    <location>
        <begin position="221"/>
        <end position="241"/>
    </location>
</feature>